<evidence type="ECO:0000313" key="3">
    <source>
        <dbReference type="RefSeq" id="XP_025835404.1"/>
    </source>
</evidence>
<organism evidence="2 3">
    <name type="scientific">Agrilus planipennis</name>
    <name type="common">Emerald ash borer</name>
    <name type="synonym">Agrilus marcopoli</name>
    <dbReference type="NCBI Taxonomy" id="224129"/>
    <lineage>
        <taxon>Eukaryota</taxon>
        <taxon>Metazoa</taxon>
        <taxon>Ecdysozoa</taxon>
        <taxon>Arthropoda</taxon>
        <taxon>Hexapoda</taxon>
        <taxon>Insecta</taxon>
        <taxon>Pterygota</taxon>
        <taxon>Neoptera</taxon>
        <taxon>Endopterygota</taxon>
        <taxon>Coleoptera</taxon>
        <taxon>Polyphaga</taxon>
        <taxon>Elateriformia</taxon>
        <taxon>Buprestoidea</taxon>
        <taxon>Buprestidae</taxon>
        <taxon>Agrilinae</taxon>
        <taxon>Agrilus</taxon>
    </lineage>
</organism>
<keyword evidence="1" id="KW-0812">Transmembrane</keyword>
<dbReference type="GeneID" id="108734475"/>
<accession>A0A7F5RHE0</accession>
<dbReference type="InterPro" id="IPR019174">
    <property type="entry name" value="NADH_DH_b-subcmplx_su6"/>
</dbReference>
<dbReference type="GO" id="GO:0005739">
    <property type="term" value="C:mitochondrion"/>
    <property type="evidence" value="ECO:0007669"/>
    <property type="project" value="GOC"/>
</dbReference>
<dbReference type="PANTHER" id="PTHR21106">
    <property type="entry name" value="NADH DEHYDROGENASE [UBIQUINONE] 1 BETA SUBCOMPLEX SUBUNIT 6"/>
    <property type="match status" value="1"/>
</dbReference>
<gene>
    <name evidence="3" type="primary">LOC108734475</name>
</gene>
<keyword evidence="2" id="KW-1185">Reference proteome</keyword>
<dbReference type="Pfam" id="PF09782">
    <property type="entry name" value="NDUF_B6"/>
    <property type="match status" value="1"/>
</dbReference>
<name>A0A7F5RHE0_AGRPL</name>
<evidence type="ECO:0000256" key="1">
    <source>
        <dbReference type="SAM" id="Phobius"/>
    </source>
</evidence>
<protein>
    <submittedName>
        <fullName evidence="3">Uncharacterized protein LOC108734475</fullName>
    </submittedName>
</protein>
<dbReference type="PANTHER" id="PTHR21106:SF2">
    <property type="entry name" value="NADH DEHYDROGENASE [UBIQUINONE] 1 BETA SUBCOMPLEX SUBUNIT 6"/>
    <property type="match status" value="1"/>
</dbReference>
<sequence length="162" mass="18875">MATDTPGVKPMSIAGRFVRERERLFGMTDEDRMLRKQWLKDQELAHNEPLENPKMYKFRHNFIRRIYRAPLNTLGAILKPILGKKRAMKIRYFSGKIIIGIILLEAATYYFKYNSHSWIRKGGWRVLKSRVSVLPGDPCYPDASCKGCYADFGFLKNTVKLK</sequence>
<dbReference type="KEGG" id="apln:108734475"/>
<dbReference type="RefSeq" id="XP_025835404.1">
    <property type="nucleotide sequence ID" value="XM_025979619.1"/>
</dbReference>
<dbReference type="GO" id="GO:0006120">
    <property type="term" value="P:mitochondrial electron transport, NADH to ubiquinone"/>
    <property type="evidence" value="ECO:0007669"/>
    <property type="project" value="InterPro"/>
</dbReference>
<dbReference type="Proteomes" id="UP000192223">
    <property type="component" value="Unplaced"/>
</dbReference>
<evidence type="ECO:0000313" key="2">
    <source>
        <dbReference type="Proteomes" id="UP000192223"/>
    </source>
</evidence>
<dbReference type="AlphaFoldDB" id="A0A7F5RHE0"/>
<dbReference type="InParanoid" id="A0A7F5RHE0"/>
<feature type="transmembrane region" description="Helical" evidence="1">
    <location>
        <begin position="93"/>
        <end position="111"/>
    </location>
</feature>
<dbReference type="OrthoDB" id="5824032at2759"/>
<keyword evidence="1" id="KW-1133">Transmembrane helix</keyword>
<proteinExistence type="predicted"/>
<reference evidence="3" key="1">
    <citation type="submission" date="2025-08" db="UniProtKB">
        <authorList>
            <consortium name="RefSeq"/>
        </authorList>
    </citation>
    <scope>IDENTIFICATION</scope>
    <source>
        <tissue evidence="3">Entire body</tissue>
    </source>
</reference>
<dbReference type="FunCoup" id="A0A7F5RHE0">
    <property type="interactions" value="111"/>
</dbReference>
<keyword evidence="1" id="KW-0472">Membrane</keyword>